<evidence type="ECO:0000313" key="4">
    <source>
        <dbReference type="Proteomes" id="UP001163036"/>
    </source>
</evidence>
<evidence type="ECO:0000313" key="2">
    <source>
        <dbReference type="EMBL" id="UYV25246.1"/>
    </source>
</evidence>
<dbReference type="EMBL" id="CP097355">
    <property type="protein sequence ID" value="UYV25246.1"/>
    <property type="molecule type" value="Genomic_DNA"/>
</dbReference>
<keyword evidence="1" id="KW-1133">Transmembrane helix</keyword>
<feature type="transmembrane region" description="Helical" evidence="1">
    <location>
        <begin position="39"/>
        <end position="56"/>
    </location>
</feature>
<organism evidence="3 4">
    <name type="scientific">Vibrio parahaemolyticus</name>
    <dbReference type="NCBI Taxonomy" id="670"/>
    <lineage>
        <taxon>Bacteria</taxon>
        <taxon>Pseudomonadati</taxon>
        <taxon>Pseudomonadota</taxon>
        <taxon>Gammaproteobacteria</taxon>
        <taxon>Vibrionales</taxon>
        <taxon>Vibrionaceae</taxon>
        <taxon>Vibrio</taxon>
    </lineage>
</organism>
<dbReference type="RefSeq" id="WP_228087069.1">
    <property type="nucleotide sequence ID" value="NZ_CP097355.1"/>
</dbReference>
<keyword evidence="1" id="KW-0812">Transmembrane</keyword>
<proteinExistence type="predicted"/>
<feature type="transmembrane region" description="Helical" evidence="1">
    <location>
        <begin position="6"/>
        <end position="27"/>
    </location>
</feature>
<dbReference type="Proteomes" id="UP001163036">
    <property type="component" value="Chromosome 1"/>
</dbReference>
<protein>
    <submittedName>
        <fullName evidence="3">Uncharacterized protein</fullName>
    </submittedName>
</protein>
<reference evidence="3" key="1">
    <citation type="submission" date="2022-05" db="EMBL/GenBank/DDBJ databases">
        <title>Megaplasmid of Vibrio parahaemolyticus.</title>
        <authorList>
            <person name="Strauch E."/>
            <person name="Borowiak M."/>
        </authorList>
    </citation>
    <scope>NUCLEOTIDE SEQUENCE</scope>
    <source>
        <strain evidence="3">16-VB00198</strain>
    </source>
</reference>
<evidence type="ECO:0000256" key="1">
    <source>
        <dbReference type="SAM" id="Phobius"/>
    </source>
</evidence>
<gene>
    <name evidence="2" type="ORF">M5598_09180</name>
    <name evidence="3" type="ORF">M5598_09355</name>
</gene>
<dbReference type="AlphaFoldDB" id="A0AA46UGR5"/>
<keyword evidence="1" id="KW-0472">Membrane</keyword>
<name>A0AA46UGR5_VIBPH</name>
<sequence length="254" mass="27977">MLMKWILFVVFIGIFVATAIVTILGLIQKVNIKNGYLKGLFSALIIEVIGVVIALSQTTNLMSDPLAEYVAKMPQEVQVLSANQQIEYIRKLSLRPKQCVDCDMKIENLLDILPKGIPGRTPEDILISAGLSVANGNKAQENLLVCSNKLNQCLIKSDDLMTKIAVLSSHIQKYGSTVNFKYDSGSKDKQEIAFLTLEVLGELGYFHGKAEANPLLAHKLLVKYQISKNIVPTTGKLGKKTLVQLFNDVINSES</sequence>
<evidence type="ECO:0000313" key="3">
    <source>
        <dbReference type="EMBL" id="UYV25275.1"/>
    </source>
</evidence>
<dbReference type="EMBL" id="CP097355">
    <property type="protein sequence ID" value="UYV25275.1"/>
    <property type="molecule type" value="Genomic_DNA"/>
</dbReference>
<accession>A0AA46UGR5</accession>